<dbReference type="Proteomes" id="UP001060170">
    <property type="component" value="Chromosome 7"/>
</dbReference>
<evidence type="ECO:0000313" key="2">
    <source>
        <dbReference type="Proteomes" id="UP001060170"/>
    </source>
</evidence>
<reference evidence="2" key="1">
    <citation type="journal article" date="2018" name="BMC Genomics">
        <title>Genomic insights into host adaptation between the wheat stripe rust pathogen (Puccinia striiformis f. sp. tritici) and the barley stripe rust pathogen (Puccinia striiformis f. sp. hordei).</title>
        <authorList>
            <person name="Xia C."/>
            <person name="Wang M."/>
            <person name="Yin C."/>
            <person name="Cornejo O.E."/>
            <person name="Hulbert S.H."/>
            <person name="Chen X."/>
        </authorList>
    </citation>
    <scope>NUCLEOTIDE SEQUENCE [LARGE SCALE GENOMIC DNA]</scope>
    <source>
        <strain evidence="2">93-210</strain>
    </source>
</reference>
<evidence type="ECO:0000313" key="1">
    <source>
        <dbReference type="EMBL" id="KAI7952024.1"/>
    </source>
</evidence>
<gene>
    <name evidence="1" type="ORF">MJO28_007708</name>
</gene>
<dbReference type="EMBL" id="CM045871">
    <property type="protein sequence ID" value="KAI7952024.1"/>
    <property type="molecule type" value="Genomic_DNA"/>
</dbReference>
<accession>A0ACC0EEU0</accession>
<reference evidence="1 2" key="3">
    <citation type="journal article" date="2022" name="Microbiol. Spectr.">
        <title>Folding features and dynamics of 3D genome architecture in plant fungal pathogens.</title>
        <authorList>
            <person name="Xia C."/>
        </authorList>
    </citation>
    <scope>NUCLEOTIDE SEQUENCE [LARGE SCALE GENOMIC DNA]</scope>
    <source>
        <strain evidence="1 2">93-210</strain>
    </source>
</reference>
<name>A0ACC0EEU0_9BASI</name>
<protein>
    <submittedName>
        <fullName evidence="1">Uncharacterized protein</fullName>
    </submittedName>
</protein>
<reference evidence="2" key="2">
    <citation type="journal article" date="2018" name="Mol. Plant Microbe Interact.">
        <title>Genome sequence resources for the wheat stripe rust pathogen (Puccinia striiformis f. sp. tritici) and the barley stripe rust pathogen (Puccinia striiformis f. sp. hordei).</title>
        <authorList>
            <person name="Xia C."/>
            <person name="Wang M."/>
            <person name="Yin C."/>
            <person name="Cornejo O.E."/>
            <person name="Hulbert S.H."/>
            <person name="Chen X."/>
        </authorList>
    </citation>
    <scope>NUCLEOTIDE SEQUENCE [LARGE SCALE GENOMIC DNA]</scope>
    <source>
        <strain evidence="2">93-210</strain>
    </source>
</reference>
<comment type="caution">
    <text evidence="1">The sequence shown here is derived from an EMBL/GenBank/DDBJ whole genome shotgun (WGS) entry which is preliminary data.</text>
</comment>
<organism evidence="1 2">
    <name type="scientific">Puccinia striiformis f. sp. tritici</name>
    <dbReference type="NCBI Taxonomy" id="168172"/>
    <lineage>
        <taxon>Eukaryota</taxon>
        <taxon>Fungi</taxon>
        <taxon>Dikarya</taxon>
        <taxon>Basidiomycota</taxon>
        <taxon>Pucciniomycotina</taxon>
        <taxon>Pucciniomycetes</taxon>
        <taxon>Pucciniales</taxon>
        <taxon>Pucciniaceae</taxon>
        <taxon>Puccinia</taxon>
    </lineage>
</organism>
<proteinExistence type="predicted"/>
<keyword evidence="2" id="KW-1185">Reference proteome</keyword>
<sequence>MSLDDAFWNDGLFYHSDAPWAINANVRQGFTCILVLSQIQEEFELIAQELVRAMSWAISYHDQLTQSIAYLRERVSLMKRGVDEVPRDHFGEINLFNVSCRDKAKLIRMELEDRLSSHNEIIQGWSDDFLWLWGHCQPLANPDFLATWRDAIKNLPPDKYSISGDPVNDNDDNWEDEILVAVAEDGEDADVVASNVEDEGHD</sequence>